<gene>
    <name evidence="4" type="ORF">KAOT1_05107</name>
</gene>
<protein>
    <submittedName>
        <fullName evidence="4">Possible gliding motility protein, possible ABC-related protein</fullName>
    </submittedName>
</protein>
<dbReference type="STRING" id="391587.KAOT1_05107"/>
<proteinExistence type="predicted"/>
<dbReference type="InterPro" id="IPR055396">
    <property type="entry name" value="DUF7088"/>
</dbReference>
<dbReference type="InterPro" id="IPR019863">
    <property type="entry name" value="Motility-assoc_ABC-rel_GldG"/>
</dbReference>
<keyword evidence="1" id="KW-0472">Membrane</keyword>
<dbReference type="RefSeq" id="WP_007093590.1">
    <property type="nucleotide sequence ID" value="NZ_CP142125.1"/>
</dbReference>
<accession>A9DZR8</accession>
<dbReference type="NCBIfam" id="TIGR03521">
    <property type="entry name" value="GldG"/>
    <property type="match status" value="1"/>
</dbReference>
<organism evidence="4 5">
    <name type="scientific">Kordia algicida OT-1</name>
    <dbReference type="NCBI Taxonomy" id="391587"/>
    <lineage>
        <taxon>Bacteria</taxon>
        <taxon>Pseudomonadati</taxon>
        <taxon>Bacteroidota</taxon>
        <taxon>Flavobacteriia</taxon>
        <taxon>Flavobacteriales</taxon>
        <taxon>Flavobacteriaceae</taxon>
        <taxon>Kordia</taxon>
    </lineage>
</organism>
<reference evidence="4 5" key="1">
    <citation type="journal article" date="2011" name="J. Bacteriol.">
        <title>Genome sequence of the algicidal bacterium Kordia algicida OT-1.</title>
        <authorList>
            <person name="Lee H.S."/>
            <person name="Kang S.G."/>
            <person name="Kwon K.K."/>
            <person name="Lee J.H."/>
            <person name="Kim S.J."/>
        </authorList>
    </citation>
    <scope>NUCLEOTIDE SEQUENCE [LARGE SCALE GENOMIC DNA]</scope>
    <source>
        <strain evidence="4 5">OT-1</strain>
    </source>
</reference>
<evidence type="ECO:0000313" key="4">
    <source>
        <dbReference type="EMBL" id="EDP95755.1"/>
    </source>
</evidence>
<feature type="transmembrane region" description="Helical" evidence="1">
    <location>
        <begin position="523"/>
        <end position="545"/>
    </location>
</feature>
<evidence type="ECO:0000256" key="1">
    <source>
        <dbReference type="SAM" id="Phobius"/>
    </source>
</evidence>
<keyword evidence="5" id="KW-1185">Reference proteome</keyword>
<keyword evidence="1" id="KW-1133">Transmembrane helix</keyword>
<dbReference type="InterPro" id="IPR019196">
    <property type="entry name" value="ABC_transp_unknown"/>
</dbReference>
<comment type="caution">
    <text evidence="4">The sequence shown here is derived from an EMBL/GenBank/DDBJ whole genome shotgun (WGS) entry which is preliminary data.</text>
</comment>
<keyword evidence="1" id="KW-0812">Transmembrane</keyword>
<evidence type="ECO:0000259" key="2">
    <source>
        <dbReference type="Pfam" id="PF09822"/>
    </source>
</evidence>
<sequence>MKKELHTSTKIVLVLIGLIILNAISSSIFTRFDLTQDKRYTLSEASKNTVAEVNSPIIIDIFLKGDLPSEYKRLADETEQLLEEFSAYNSNIKYNFVDPVKEGAEQYLTTNGLNPRYVTEEIAGKVTQEAVFPWAIANYGNKTVKVPLYKNNLANSDEEKIASSVQHLEYAFADAFTKLTLIDKQTIAVLKGNGELDDVYIASFLQTLKDYYKIAPFDLSAFPDNPEKSLENLNRFDLAIVPKPTKAFSDSEKYILDQYTMRGGKSLWLVENTVAEMDSLYSESGSTLAFPRDLRLNDFFFEYGVRINPKLVNDVQCAPIIMAVGEGNETQYLPIQWRYNPLVKPSGKHPITNNTNLVRFEFANQIDTLKSSTKKTILLKSSATSKLEGVPKPISLSVIENEPKLEAYEGKGDYNLAVLLEGTFESVYKNRVKPFPLADAKSQGASKMLVIADGDLIKNQVTRGRPQELGFDVVTKRQYGNKEFLLNSVNYLLDNNGLINIRSKELKLAFLDPEKVIDQKTDWQLINIGLPLGILALFGFLFNYLRKRKYAK</sequence>
<feature type="domain" description="ABC-type uncharacterised transport system" evidence="2">
    <location>
        <begin position="184"/>
        <end position="488"/>
    </location>
</feature>
<feature type="domain" description="DUF7088" evidence="3">
    <location>
        <begin position="36"/>
        <end position="137"/>
    </location>
</feature>
<dbReference type="eggNOG" id="COG3225">
    <property type="taxonomic scope" value="Bacteria"/>
</dbReference>
<dbReference type="OrthoDB" id="9777219at2"/>
<dbReference type="Pfam" id="PF09822">
    <property type="entry name" value="ABC_transp_aux"/>
    <property type="match status" value="1"/>
</dbReference>
<dbReference type="HOGENOM" id="CLU_018716_1_0_10"/>
<evidence type="ECO:0000313" key="5">
    <source>
        <dbReference type="Proteomes" id="UP000002945"/>
    </source>
</evidence>
<dbReference type="EMBL" id="ABIB01000006">
    <property type="protein sequence ID" value="EDP95755.1"/>
    <property type="molecule type" value="Genomic_DNA"/>
</dbReference>
<dbReference type="Pfam" id="PF23357">
    <property type="entry name" value="DUF7088"/>
    <property type="match status" value="1"/>
</dbReference>
<dbReference type="AlphaFoldDB" id="A9DZR8"/>
<name>A9DZR8_9FLAO</name>
<dbReference type="Proteomes" id="UP000002945">
    <property type="component" value="Unassembled WGS sequence"/>
</dbReference>
<evidence type="ECO:0000259" key="3">
    <source>
        <dbReference type="Pfam" id="PF23357"/>
    </source>
</evidence>